<dbReference type="FunFam" id="1.10.340.70:FF:000001">
    <property type="entry name" value="Retrovirus-related Pol polyprotein from transposon gypsy-like Protein"/>
    <property type="match status" value="1"/>
</dbReference>
<dbReference type="InterPro" id="IPR050951">
    <property type="entry name" value="Retrovirus_Pol_polyprotein"/>
</dbReference>
<evidence type="ECO:0000259" key="13">
    <source>
        <dbReference type="PROSITE" id="PS50878"/>
    </source>
</evidence>
<evidence type="ECO:0000256" key="1">
    <source>
        <dbReference type="ARBA" id="ARBA00010879"/>
    </source>
</evidence>
<feature type="domain" description="Reverse transcriptase" evidence="13">
    <location>
        <begin position="842"/>
        <end position="1021"/>
    </location>
</feature>
<reference evidence="15" key="2">
    <citation type="submission" date="2025-09" db="UniProtKB">
        <authorList>
            <consortium name="Ensembl"/>
        </authorList>
    </citation>
    <scope>IDENTIFICATION</scope>
</reference>
<name>A0A9J7XU37_CYPCA</name>
<evidence type="ECO:0000256" key="7">
    <source>
        <dbReference type="ARBA" id="ARBA00022722"/>
    </source>
</evidence>
<feature type="compositionally biased region" description="Low complexity" evidence="12">
    <location>
        <begin position="555"/>
        <end position="574"/>
    </location>
</feature>
<dbReference type="PROSITE" id="PS00141">
    <property type="entry name" value="ASP_PROTEASE"/>
    <property type="match status" value="1"/>
</dbReference>
<dbReference type="GO" id="GO:0006508">
    <property type="term" value="P:proteolysis"/>
    <property type="evidence" value="ECO:0007669"/>
    <property type="project" value="UniProtKB-KW"/>
</dbReference>
<dbReference type="Pfam" id="PF17921">
    <property type="entry name" value="Integrase_H2C2"/>
    <property type="match status" value="1"/>
</dbReference>
<keyword evidence="4" id="KW-0645">Protease</keyword>
<dbReference type="PANTHER" id="PTHR37984:SF5">
    <property type="entry name" value="PROTEIN NYNRIN-LIKE"/>
    <property type="match status" value="1"/>
</dbReference>
<evidence type="ECO:0000256" key="5">
    <source>
        <dbReference type="ARBA" id="ARBA00022679"/>
    </source>
</evidence>
<dbReference type="Gene3D" id="3.30.420.10">
    <property type="entry name" value="Ribonuclease H-like superfamily/Ribonuclease H"/>
    <property type="match status" value="1"/>
</dbReference>
<evidence type="ECO:0000256" key="3">
    <source>
        <dbReference type="ARBA" id="ARBA00012493"/>
    </source>
</evidence>
<dbReference type="InterPro" id="IPR012337">
    <property type="entry name" value="RNaseH-like_sf"/>
</dbReference>
<keyword evidence="10" id="KW-0695">RNA-directed DNA polymerase</keyword>
<feature type="region of interest" description="Disordered" evidence="12">
    <location>
        <begin position="476"/>
        <end position="500"/>
    </location>
</feature>
<feature type="region of interest" description="Disordered" evidence="12">
    <location>
        <begin position="57"/>
        <end position="108"/>
    </location>
</feature>
<accession>A0A9J7XU37</accession>
<dbReference type="InterPro" id="IPR001969">
    <property type="entry name" value="Aspartic_peptidase_AS"/>
</dbReference>
<dbReference type="Pfam" id="PF17917">
    <property type="entry name" value="RT_RNaseH"/>
    <property type="match status" value="1"/>
</dbReference>
<dbReference type="CDD" id="cd01647">
    <property type="entry name" value="RT_LTR"/>
    <property type="match status" value="1"/>
</dbReference>
<dbReference type="Gene3D" id="3.10.10.10">
    <property type="entry name" value="HIV Type 1 Reverse Transcriptase, subunit A, domain 1"/>
    <property type="match status" value="1"/>
</dbReference>
<dbReference type="GO" id="GO:0015074">
    <property type="term" value="P:DNA integration"/>
    <property type="evidence" value="ECO:0007669"/>
    <property type="project" value="InterPro"/>
</dbReference>
<dbReference type="OMA" id="HECQITH"/>
<dbReference type="SUPFAM" id="SSF53098">
    <property type="entry name" value="Ribonuclease H-like"/>
    <property type="match status" value="1"/>
</dbReference>
<dbReference type="Gene3D" id="2.40.70.10">
    <property type="entry name" value="Acid Proteases"/>
    <property type="match status" value="1"/>
</dbReference>
<dbReference type="FunFam" id="3.30.70.270:FF:000020">
    <property type="entry name" value="Transposon Tf2-6 polyprotein-like Protein"/>
    <property type="match status" value="1"/>
</dbReference>
<evidence type="ECO:0000256" key="9">
    <source>
        <dbReference type="ARBA" id="ARBA00022801"/>
    </source>
</evidence>
<dbReference type="InterPro" id="IPR041373">
    <property type="entry name" value="RT_RNaseH"/>
</dbReference>
<feature type="region of interest" description="Disordered" evidence="12">
    <location>
        <begin position="723"/>
        <end position="746"/>
    </location>
</feature>
<dbReference type="InterPro" id="IPR043128">
    <property type="entry name" value="Rev_trsase/Diguanyl_cyclase"/>
</dbReference>
<evidence type="ECO:0000313" key="16">
    <source>
        <dbReference type="Proteomes" id="UP001108240"/>
    </source>
</evidence>
<dbReference type="GO" id="GO:0003964">
    <property type="term" value="F:RNA-directed DNA polymerase activity"/>
    <property type="evidence" value="ECO:0007669"/>
    <property type="project" value="UniProtKB-KW"/>
</dbReference>
<protein>
    <recommendedName>
        <fullName evidence="11">Gypsy retrotransposon integrase-like protein 1</fullName>
        <ecNumber evidence="3">2.7.7.49</ecNumber>
        <ecNumber evidence="2">3.1.26.4</ecNumber>
    </recommendedName>
</protein>
<dbReference type="PROSITE" id="PS50994">
    <property type="entry name" value="INTEGRASE"/>
    <property type="match status" value="1"/>
</dbReference>
<comment type="similarity">
    <text evidence="1">Belongs to the beta type-B retroviral polymerase family. HERV class-II K(HML-2) pol subfamily.</text>
</comment>
<reference evidence="15" key="1">
    <citation type="submission" date="2025-08" db="UniProtKB">
        <authorList>
            <consortium name="Ensembl"/>
        </authorList>
    </citation>
    <scope>IDENTIFICATION</scope>
</reference>
<dbReference type="Pfam" id="PF00078">
    <property type="entry name" value="RVT_1"/>
    <property type="match status" value="1"/>
</dbReference>
<organism evidence="15 16">
    <name type="scientific">Cyprinus carpio carpio</name>
    <dbReference type="NCBI Taxonomy" id="630221"/>
    <lineage>
        <taxon>Eukaryota</taxon>
        <taxon>Metazoa</taxon>
        <taxon>Chordata</taxon>
        <taxon>Craniata</taxon>
        <taxon>Vertebrata</taxon>
        <taxon>Euteleostomi</taxon>
        <taxon>Actinopterygii</taxon>
        <taxon>Neopterygii</taxon>
        <taxon>Teleostei</taxon>
        <taxon>Ostariophysi</taxon>
        <taxon>Cypriniformes</taxon>
        <taxon>Cyprinidae</taxon>
        <taxon>Cyprininae</taxon>
        <taxon>Cyprinus</taxon>
    </lineage>
</organism>
<feature type="domain" description="Integrase catalytic" evidence="14">
    <location>
        <begin position="1381"/>
        <end position="1539"/>
    </location>
</feature>
<dbReference type="SUPFAM" id="SSF56672">
    <property type="entry name" value="DNA/RNA polymerases"/>
    <property type="match status" value="1"/>
</dbReference>
<keyword evidence="6" id="KW-0548">Nucleotidyltransferase</keyword>
<dbReference type="InterPro" id="IPR054465">
    <property type="entry name" value="Integrase_p58-like_C"/>
</dbReference>
<dbReference type="EC" id="2.7.7.49" evidence="3"/>
<feature type="region of interest" description="Disordered" evidence="12">
    <location>
        <begin position="530"/>
        <end position="574"/>
    </location>
</feature>
<dbReference type="Pfam" id="PF00665">
    <property type="entry name" value="rve"/>
    <property type="match status" value="1"/>
</dbReference>
<dbReference type="InterPro" id="IPR005162">
    <property type="entry name" value="Retrotrans_gag_dom"/>
</dbReference>
<dbReference type="Pfam" id="PF13650">
    <property type="entry name" value="Asp_protease_2"/>
    <property type="match status" value="1"/>
</dbReference>
<dbReference type="InterPro" id="IPR021109">
    <property type="entry name" value="Peptidase_aspartic_dom_sf"/>
</dbReference>
<keyword evidence="8" id="KW-0255">Endonuclease</keyword>
<dbReference type="Pfam" id="PF22938">
    <property type="entry name" value="Integrase_p58_C"/>
    <property type="match status" value="1"/>
</dbReference>
<evidence type="ECO:0000256" key="11">
    <source>
        <dbReference type="ARBA" id="ARBA00039658"/>
    </source>
</evidence>
<dbReference type="SUPFAM" id="SSF50630">
    <property type="entry name" value="Acid proteases"/>
    <property type="match status" value="1"/>
</dbReference>
<evidence type="ECO:0000256" key="12">
    <source>
        <dbReference type="SAM" id="MobiDB-lite"/>
    </source>
</evidence>
<dbReference type="InterPro" id="IPR001584">
    <property type="entry name" value="Integrase_cat-core"/>
</dbReference>
<keyword evidence="9" id="KW-0378">Hydrolase</keyword>
<feature type="compositionally biased region" description="Polar residues" evidence="12">
    <location>
        <begin position="68"/>
        <end position="78"/>
    </location>
</feature>
<dbReference type="FunFam" id="3.10.20.370:FF:000001">
    <property type="entry name" value="Retrovirus-related Pol polyprotein from transposon 17.6-like protein"/>
    <property type="match status" value="1"/>
</dbReference>
<dbReference type="InterPro" id="IPR041588">
    <property type="entry name" value="Integrase_H2C2"/>
</dbReference>
<dbReference type="GO" id="GO:0004190">
    <property type="term" value="F:aspartic-type endopeptidase activity"/>
    <property type="evidence" value="ECO:0007669"/>
    <property type="project" value="InterPro"/>
</dbReference>
<keyword evidence="7" id="KW-0540">Nuclease</keyword>
<dbReference type="PROSITE" id="PS50878">
    <property type="entry name" value="RT_POL"/>
    <property type="match status" value="1"/>
</dbReference>
<evidence type="ECO:0000256" key="10">
    <source>
        <dbReference type="ARBA" id="ARBA00022918"/>
    </source>
</evidence>
<dbReference type="Gene3D" id="3.30.70.270">
    <property type="match status" value="2"/>
</dbReference>
<evidence type="ECO:0000313" key="15">
    <source>
        <dbReference type="Ensembl" id="ENSCCRP00000110163.1"/>
    </source>
</evidence>
<feature type="compositionally biased region" description="Basic and acidic residues" evidence="12">
    <location>
        <begin position="476"/>
        <end position="485"/>
    </location>
</feature>
<evidence type="ECO:0000256" key="8">
    <source>
        <dbReference type="ARBA" id="ARBA00022759"/>
    </source>
</evidence>
<dbReference type="PANTHER" id="PTHR37984">
    <property type="entry name" value="PROTEIN CBG26694"/>
    <property type="match status" value="1"/>
</dbReference>
<keyword evidence="16" id="KW-1185">Reference proteome</keyword>
<dbReference type="CDD" id="cd00303">
    <property type="entry name" value="retropepsin_like"/>
    <property type="match status" value="1"/>
</dbReference>
<dbReference type="Ensembl" id="ENSCCRT00000184233.1">
    <property type="protein sequence ID" value="ENSCCRP00000110163.1"/>
    <property type="gene ID" value="ENSCCRG00000074918.1"/>
</dbReference>
<dbReference type="GO" id="GO:0003676">
    <property type="term" value="F:nucleic acid binding"/>
    <property type="evidence" value="ECO:0007669"/>
    <property type="project" value="InterPro"/>
</dbReference>
<dbReference type="InterPro" id="IPR000477">
    <property type="entry name" value="RT_dom"/>
</dbReference>
<dbReference type="Pfam" id="PF03732">
    <property type="entry name" value="Retrotrans_gag"/>
    <property type="match status" value="1"/>
</dbReference>
<dbReference type="CDD" id="cd09274">
    <property type="entry name" value="RNase_HI_RT_Ty3"/>
    <property type="match status" value="1"/>
</dbReference>
<dbReference type="EC" id="3.1.26.4" evidence="2"/>
<evidence type="ECO:0000256" key="2">
    <source>
        <dbReference type="ARBA" id="ARBA00012180"/>
    </source>
</evidence>
<dbReference type="InterPro" id="IPR043502">
    <property type="entry name" value="DNA/RNA_pol_sf"/>
</dbReference>
<sequence length="1694" mass="191496">MAEQPSPHSTFVEMDVPDVATPNWPPVLHQAPQESYVPTFCHTPTQFSRMVQPGARVQFASPPLGGSTPAQSFPQEQKNPVPMQLCTPPHGISTSAIASSPSPPSSGVQYDLPGTLPTPGREIGHLTTQAQGNWDQLHDFMIKQEKAVIALTKELKSNSSSHECQITHLAGKIEEIKQQLSTTLATNKQQAETESDQTIKAMKFMMTKELQKMENTLVSEVRFMVQQLQSEMQQDIKAVQQYFQSDYGQLLKESSQLTLLTNKLSTNMKELQTKIEAKLESQEKRIADLRATDISLHNPLPQSTVISPAAPTTFVKSDHIKLTFPTFGRSSDDPDPLLYITRCQDFLAVHPLVDTDILATFRTVLYGTARDWWEVARSSITTWREFQSAFLAAFLAEDYEDELAERVRHRIQGEKESIRDFAFTYRALCKRWKPSLTEADIVKMILKNIKPYLASHLRSRVTTVEELVRLGHQLEKDHEQQKQFDSKAGSKPVVAQTRGVTSPQPTIQCWRCKGFHAPGTCPYFTSPAQQLPVSGHQPHSNKRNFHSSKQPGQPTNNSITSTSTENSQILPDKPISTITSKSTSTIPKNLVSVPQQLIVPVSVGSWKGKAIVDTGASYTLIHETLWKTLAQSPNDLQPWTLGPLYLANGEAEVPLGWLNVAINFHDQMFTIPAAVLAPKALAYVVVLGLDFIFFSGLQINVIDKMYTFKSTADVDYPFQPGSASVPVNRPRKGKHQENTNQSISLLSSVPPPQPKFTFSTNDMDIQNFFDNAVNEAHLPADGKYQLRKVLEANPQVCVLKPGRTDVLQHHIYLTQQVPIKQRPYRMSPIKQAVVEKQLEEMLSAGIVEPSHSGWASPVVLVPKKDGSLRFCVDYRKVNAITDSDAYPLPNITEILESLSGAAIFSTIDLNSGYWQVAMNPESTAKTAFITPFGLFQFNVMPFGLKNAPATFQRLMETVLGELRGHNCFVYIDDIIIYSPTIEQHFLDIQSVLNKLQKAGLTINLKKSKFCLQELTFLGHVVGIQGISADPNKVEAIRSYPVPRNLKEVQRFLGLAGWYHRFVPHFSQIAEPLNALKKKGKAFQWTPCCQHAFEQLKISLMTPPILGHPNLQHPFIVYTDASETGLGAVLTQRDQGKEEVIAYASRALNKAEVNYSATEKECLAVVWALEKWQHYLEHKLFTVVTDHSALQWVMGSTKTSSRLIRWALRLQRFDFIVEYRKGKLNVAPDALSRIPISVSCNLYASRKESEDLPISLDKIWEEQHKDSAIMKILQTMAEGDLNSKEQYEVLEDKLYRKAHLAGNQLHYRVCVPGSLIPQILQYYHASPLSGHGGIFKTYKRIQEVAFWPGMWNDVKQWVKRCIKCQQLKSDNQKPAGKMQHPTVTHPNVMLGVDIMGPLPCSSNRNEYLLVFIDYFTRWVEMFPMRNATAKTVAAIFKKEILTRWGVPDFLLSDRGTQFVSSVFKELCEKWNVTPKLTTAYHPQTNMTERANRTLKYMIAAYLDENHNKWDQYLPEFRFAINSAVQETIGMTPAELQLGRKLQGPMDKLLQGKNLTPDVAAYDVVHCLTRLKSKAMENSKKAHVRQTRNYNKHRREVTFKEQDRVWIRNFPQSSAKAKFTAKLASKWRGPYRIIKQLGPLNYCVALETTGEDVRTIHVCNMKPCYPTAEELESQSKEKLLKMFQDTSDEEEEFQGF</sequence>
<dbReference type="FunFam" id="3.10.10.10:FF:000007">
    <property type="entry name" value="Retrovirus-related Pol polyprotein from transposon 17.6-like Protein"/>
    <property type="match status" value="1"/>
</dbReference>
<evidence type="ECO:0000256" key="4">
    <source>
        <dbReference type="ARBA" id="ARBA00022670"/>
    </source>
</evidence>
<evidence type="ECO:0000259" key="14">
    <source>
        <dbReference type="PROSITE" id="PS50994"/>
    </source>
</evidence>
<dbReference type="Gene3D" id="1.10.340.70">
    <property type="match status" value="1"/>
</dbReference>
<dbReference type="FunFam" id="3.30.420.10:FF:000032">
    <property type="entry name" value="Retrovirus-related Pol polyprotein from transposon 297-like Protein"/>
    <property type="match status" value="1"/>
</dbReference>
<dbReference type="InterPro" id="IPR036397">
    <property type="entry name" value="RNaseH_sf"/>
</dbReference>
<dbReference type="GO" id="GO:0004523">
    <property type="term" value="F:RNA-DNA hybrid ribonuclease activity"/>
    <property type="evidence" value="ECO:0007669"/>
    <property type="project" value="UniProtKB-EC"/>
</dbReference>
<proteinExistence type="inferred from homology"/>
<dbReference type="Proteomes" id="UP001108240">
    <property type="component" value="Unplaced"/>
</dbReference>
<evidence type="ECO:0000256" key="6">
    <source>
        <dbReference type="ARBA" id="ARBA00022695"/>
    </source>
</evidence>
<keyword evidence="5" id="KW-0808">Transferase</keyword>
<dbReference type="GeneTree" id="ENSGT01100000263500"/>